<dbReference type="SUPFAM" id="SSF54001">
    <property type="entry name" value="Cysteine proteinases"/>
    <property type="match status" value="1"/>
</dbReference>
<dbReference type="SMART" id="SM00848">
    <property type="entry name" value="Inhibitor_I29"/>
    <property type="match status" value="1"/>
</dbReference>
<dbReference type="PRINTS" id="PR00705">
    <property type="entry name" value="PAPAIN"/>
</dbReference>
<dbReference type="AGR" id="WB:WBGene00013076"/>
<dbReference type="PaxDb" id="6239-Y51A2D.8"/>
<evidence type="ECO:0000256" key="2">
    <source>
        <dbReference type="SAM" id="SignalP"/>
    </source>
</evidence>
<comment type="similarity">
    <text evidence="1">Belongs to the peptidase C1 family.</text>
</comment>
<dbReference type="PeptideAtlas" id="Q9XXQ7"/>
<dbReference type="Reactome" id="R-CEL-114608">
    <property type="pathway name" value="Platelet degranulation"/>
</dbReference>
<dbReference type="InParanoid" id="Q9XXQ7"/>
<name>Q9XXQ7_CAEEL</name>
<dbReference type="SMART" id="SM00645">
    <property type="entry name" value="Pept_C1"/>
    <property type="match status" value="1"/>
</dbReference>
<accession>Q9XXQ7</accession>
<feature type="signal peptide" evidence="2">
    <location>
        <begin position="1"/>
        <end position="18"/>
    </location>
</feature>
<dbReference type="CDD" id="cd02248">
    <property type="entry name" value="Peptidase_C1A"/>
    <property type="match status" value="1"/>
</dbReference>
<evidence type="ECO:0000313" key="6">
    <source>
        <dbReference type="Proteomes" id="UP000001940"/>
    </source>
</evidence>
<keyword evidence="6" id="KW-1185">Reference proteome</keyword>
<dbReference type="InterPro" id="IPR013128">
    <property type="entry name" value="Peptidase_C1A"/>
</dbReference>
<dbReference type="GeneID" id="180208"/>
<feature type="domain" description="Peptidase C1A papain C-terminal" evidence="3">
    <location>
        <begin position="147"/>
        <end position="376"/>
    </location>
</feature>
<evidence type="ECO:0000259" key="3">
    <source>
        <dbReference type="SMART" id="SM00645"/>
    </source>
</evidence>
<dbReference type="HOGENOM" id="CLU_012184_1_3_1"/>
<evidence type="ECO:0000313" key="7">
    <source>
        <dbReference type="WormBase" id="Y51A2D.8"/>
    </source>
</evidence>
<dbReference type="OMA" id="VAVYFKV"/>
<dbReference type="Bgee" id="WBGene00013076">
    <property type="expression patterns" value="Expressed in material anatomical entity and 2 other cell types or tissues"/>
</dbReference>
<reference evidence="5 6" key="1">
    <citation type="journal article" date="1998" name="Science">
        <title>Genome sequence of the nematode C. elegans: a platform for investigating biology.</title>
        <authorList>
            <consortium name="The C. elegans sequencing consortium"/>
            <person name="Sulson J.E."/>
            <person name="Waterston R."/>
        </authorList>
    </citation>
    <scope>NUCLEOTIDE SEQUENCE [LARGE SCALE GENOMIC DNA]</scope>
    <source>
        <strain evidence="5 6">Bristol N2</strain>
    </source>
</reference>
<dbReference type="EMBL" id="BX284605">
    <property type="protein sequence ID" value="CAA16407.1"/>
    <property type="molecule type" value="Genomic_DNA"/>
</dbReference>
<dbReference type="Proteomes" id="UP000001940">
    <property type="component" value="Chromosome V"/>
</dbReference>
<dbReference type="GO" id="GO:0005615">
    <property type="term" value="C:extracellular space"/>
    <property type="evidence" value="ECO:0000318"/>
    <property type="project" value="GO_Central"/>
</dbReference>
<proteinExistence type="inferred from homology"/>
<dbReference type="Pfam" id="PF00112">
    <property type="entry name" value="Peptidase_C1"/>
    <property type="match status" value="1"/>
</dbReference>
<gene>
    <name evidence="5" type="ORF">CELE_Y51A2D.8</name>
    <name evidence="5 7" type="ORF">Y51A2D.8</name>
</gene>
<protein>
    <submittedName>
        <fullName evidence="5">Cysteine proteinase</fullName>
    </submittedName>
</protein>
<evidence type="ECO:0000313" key="5">
    <source>
        <dbReference type="EMBL" id="CAA16407.1"/>
    </source>
</evidence>
<feature type="chain" id="PRO_5018582148" evidence="2">
    <location>
        <begin position="19"/>
        <end position="386"/>
    </location>
</feature>
<dbReference type="GO" id="GO:0051603">
    <property type="term" value="P:proteolysis involved in protein catabolic process"/>
    <property type="evidence" value="ECO:0000318"/>
    <property type="project" value="GO_Central"/>
</dbReference>
<dbReference type="GO" id="GO:0004197">
    <property type="term" value="F:cysteine-type endopeptidase activity"/>
    <property type="evidence" value="ECO:0000318"/>
    <property type="project" value="GO_Central"/>
</dbReference>
<dbReference type="InterPro" id="IPR038765">
    <property type="entry name" value="Papain-like_cys_pep_sf"/>
</dbReference>
<dbReference type="UCSC" id="Y51A2D.8">
    <property type="organism name" value="c. elegans"/>
</dbReference>
<evidence type="ECO:0000256" key="1">
    <source>
        <dbReference type="ARBA" id="ARBA00008455"/>
    </source>
</evidence>
<dbReference type="KEGG" id="cel:CELE_Y51A2D.8"/>
<dbReference type="InterPro" id="IPR039417">
    <property type="entry name" value="Peptidase_C1A_papain-like"/>
</dbReference>
<dbReference type="InterPro" id="IPR000668">
    <property type="entry name" value="Peptidase_C1A_C"/>
</dbReference>
<evidence type="ECO:0000259" key="4">
    <source>
        <dbReference type="SMART" id="SM00848"/>
    </source>
</evidence>
<dbReference type="STRING" id="6239.Y51A2D.8.1"/>
<dbReference type="WormBase" id="Y51A2D.8">
    <property type="protein sequence ID" value="CE19204"/>
    <property type="gene ID" value="WBGene00013076"/>
</dbReference>
<dbReference type="GO" id="GO:0005764">
    <property type="term" value="C:lysosome"/>
    <property type="evidence" value="ECO:0000318"/>
    <property type="project" value="GO_Central"/>
</dbReference>
<feature type="domain" description="Cathepsin propeptide inhibitor" evidence="4">
    <location>
        <begin position="43"/>
        <end position="103"/>
    </location>
</feature>
<dbReference type="PIR" id="T27079">
    <property type="entry name" value="T27079"/>
</dbReference>
<dbReference type="SMR" id="Q9XXQ7"/>
<dbReference type="PANTHER" id="PTHR12411">
    <property type="entry name" value="CYSTEINE PROTEASE FAMILY C1-RELATED"/>
    <property type="match status" value="1"/>
</dbReference>
<dbReference type="CTD" id="180208"/>
<dbReference type="InterPro" id="IPR013201">
    <property type="entry name" value="Prot_inhib_I29"/>
</dbReference>
<dbReference type="MEROPS" id="C01.A49"/>
<dbReference type="AlphaFoldDB" id="Q9XXQ7"/>
<dbReference type="eggNOG" id="KOG1543">
    <property type="taxonomic scope" value="Eukaryota"/>
</dbReference>
<dbReference type="Gene3D" id="3.90.70.10">
    <property type="entry name" value="Cysteine proteinases"/>
    <property type="match status" value="1"/>
</dbReference>
<sequence>MQVFVIFLVVLPISGVVSINITEPEFFEINIDRDHPEKLYKAFEDFKKKYNRKYKDESENQQRFNNFVKSYNNVDKLNAKSKAAGYDTQFGINKFSDLSTAEFHGRLSNVVPSNNTGLPMLNFDKKKPDFRAADMNKTRHKRRSTRYPDYFDLRNEKINGRYIVGPIKDQGQCACCWGFAVTALVETVYAAHSGKFKSLSDQEVCDCGTEGTPGCKGGSLTLGVQYVKKYGLSGDEDYPYDQNRANQGRRCRLRETDRIVPARAFNFAVINPRRAEEQIIQVLTEWKVPVAVYFKVGDQFKEYKEGVIIEDDCRRATQWHAGAIVGYDTVEDSRGRSHDYWIIKNSWGGDWAESGYVRVVRGRDWCSIEDQPMTGDIKDHKDNYYY</sequence>
<dbReference type="Pfam" id="PF08246">
    <property type="entry name" value="Inhibitor_I29"/>
    <property type="match status" value="1"/>
</dbReference>
<dbReference type="RefSeq" id="NP_507627.1">
    <property type="nucleotide sequence ID" value="NM_075226.5"/>
</dbReference>
<dbReference type="FunCoup" id="Q9XXQ7">
    <property type="interactions" value="16"/>
</dbReference>
<dbReference type="PhylomeDB" id="Q9XXQ7"/>
<dbReference type="OrthoDB" id="5821723at2759"/>
<keyword evidence="2" id="KW-0732">Signal</keyword>
<dbReference type="FunFam" id="3.90.70.10:FF:000103">
    <property type="entry name" value="Hypothetical LOC496748"/>
    <property type="match status" value="1"/>
</dbReference>
<organism evidence="5 6">
    <name type="scientific">Caenorhabditis elegans</name>
    <dbReference type="NCBI Taxonomy" id="6239"/>
    <lineage>
        <taxon>Eukaryota</taxon>
        <taxon>Metazoa</taxon>
        <taxon>Ecdysozoa</taxon>
        <taxon>Nematoda</taxon>
        <taxon>Chromadorea</taxon>
        <taxon>Rhabditida</taxon>
        <taxon>Rhabditina</taxon>
        <taxon>Rhabditomorpha</taxon>
        <taxon>Rhabditoidea</taxon>
        <taxon>Rhabditidae</taxon>
        <taxon>Peloderinae</taxon>
        <taxon>Caenorhabditis</taxon>
    </lineage>
</organism>